<evidence type="ECO:0000256" key="4">
    <source>
        <dbReference type="ARBA" id="ARBA00023211"/>
    </source>
</evidence>
<evidence type="ECO:0000313" key="10">
    <source>
        <dbReference type="Proteomes" id="UP000027980"/>
    </source>
</evidence>
<dbReference type="EC" id="3.5.4.2" evidence="2 6"/>
<dbReference type="PANTHER" id="PTHR11113:SF2">
    <property type="entry name" value="ADENINE DEAMINASE"/>
    <property type="match status" value="1"/>
</dbReference>
<dbReference type="Proteomes" id="UP000027980">
    <property type="component" value="Chromosome"/>
</dbReference>
<accession>A0A075LHK8</accession>
<dbReference type="Gene3D" id="3.20.20.140">
    <property type="entry name" value="Metal-dependent hydrolases"/>
    <property type="match status" value="1"/>
</dbReference>
<dbReference type="AlphaFoldDB" id="A0A075LHK8"/>
<dbReference type="Gene3D" id="2.30.40.10">
    <property type="entry name" value="Urease, subunit C, domain 1"/>
    <property type="match status" value="1"/>
</dbReference>
<dbReference type="RefSeq" id="WP_038557798.1">
    <property type="nucleotide sequence ID" value="NZ_CP008876.1"/>
</dbReference>
<feature type="domain" description="Amidohydrolase-related" evidence="7">
    <location>
        <begin position="55"/>
        <end position="339"/>
    </location>
</feature>
<dbReference type="InterPro" id="IPR032466">
    <property type="entry name" value="Metal_Hydrolase"/>
</dbReference>
<evidence type="ECO:0000259" key="8">
    <source>
        <dbReference type="Pfam" id="PF13382"/>
    </source>
</evidence>
<dbReference type="PANTHER" id="PTHR11113">
    <property type="entry name" value="N-ACETYLGLUCOSAMINE-6-PHOSPHATE DEACETYLASE"/>
    <property type="match status" value="1"/>
</dbReference>
<evidence type="ECO:0000256" key="5">
    <source>
        <dbReference type="ARBA" id="ARBA00047720"/>
    </source>
</evidence>
<dbReference type="EMBL" id="CP008876">
    <property type="protein sequence ID" value="AIF65362.1"/>
    <property type="molecule type" value="Genomic_DNA"/>
</dbReference>
<dbReference type="GO" id="GO:0000034">
    <property type="term" value="F:adenine deaminase activity"/>
    <property type="evidence" value="ECO:0007669"/>
    <property type="project" value="UniProtKB-UniRule"/>
</dbReference>
<dbReference type="HOGENOM" id="CLU_027935_0_0_9"/>
<evidence type="ECO:0000256" key="6">
    <source>
        <dbReference type="HAMAP-Rule" id="MF_01518"/>
    </source>
</evidence>
<dbReference type="Pfam" id="PF13382">
    <property type="entry name" value="Adenine_deam_C"/>
    <property type="match status" value="1"/>
</dbReference>
<dbReference type="HAMAP" id="MF_01518">
    <property type="entry name" value="Adenine_deamin"/>
    <property type="match status" value="1"/>
</dbReference>
<dbReference type="InterPro" id="IPR006679">
    <property type="entry name" value="Adenine_deam"/>
</dbReference>
<dbReference type="InterPro" id="IPR006680">
    <property type="entry name" value="Amidohydro-rel"/>
</dbReference>
<organism evidence="9 10">
    <name type="scientific">Terribacillus saccharophilus</name>
    <dbReference type="NCBI Taxonomy" id="361277"/>
    <lineage>
        <taxon>Bacteria</taxon>
        <taxon>Bacillati</taxon>
        <taxon>Bacillota</taxon>
        <taxon>Bacilli</taxon>
        <taxon>Bacillales</taxon>
        <taxon>Bacillaceae</taxon>
        <taxon>Terribacillus</taxon>
    </lineage>
</organism>
<comment type="catalytic activity">
    <reaction evidence="5 6">
        <text>adenine + H2O + H(+) = hypoxanthine + NH4(+)</text>
        <dbReference type="Rhea" id="RHEA:23688"/>
        <dbReference type="ChEBI" id="CHEBI:15377"/>
        <dbReference type="ChEBI" id="CHEBI:15378"/>
        <dbReference type="ChEBI" id="CHEBI:16708"/>
        <dbReference type="ChEBI" id="CHEBI:17368"/>
        <dbReference type="ChEBI" id="CHEBI:28938"/>
        <dbReference type="EC" id="3.5.4.2"/>
    </reaction>
</comment>
<feature type="domain" description="Adenine deaminase C-terminal" evidence="8">
    <location>
        <begin position="396"/>
        <end position="560"/>
    </location>
</feature>
<gene>
    <name evidence="6" type="primary">ade</name>
    <name evidence="9" type="ORF">GZ22_00940</name>
</gene>
<evidence type="ECO:0000256" key="1">
    <source>
        <dbReference type="ARBA" id="ARBA00006773"/>
    </source>
</evidence>
<protein>
    <recommendedName>
        <fullName evidence="2 6">Adenine deaminase</fullName>
        <shortName evidence="6">Adenase</shortName>
        <shortName evidence="6">Adenine aminase</shortName>
        <ecNumber evidence="2 6">3.5.4.2</ecNumber>
    </recommendedName>
</protein>
<dbReference type="KEGG" id="tap:GZ22_00940"/>
<dbReference type="InterPro" id="IPR011059">
    <property type="entry name" value="Metal-dep_hydrolase_composite"/>
</dbReference>
<name>A0A075LHK8_9BACI</name>
<dbReference type="SUPFAM" id="SSF51338">
    <property type="entry name" value="Composite domain of metallo-dependent hydrolases"/>
    <property type="match status" value="1"/>
</dbReference>
<comment type="cofactor">
    <cofactor evidence="6">
        <name>Mn(2+)</name>
        <dbReference type="ChEBI" id="CHEBI:29035"/>
    </cofactor>
</comment>
<evidence type="ECO:0000259" key="7">
    <source>
        <dbReference type="Pfam" id="PF01979"/>
    </source>
</evidence>
<reference evidence="9 10" key="1">
    <citation type="submission" date="2014-07" db="EMBL/GenBank/DDBJ databases">
        <title>Complete genome sequence of a moderately halophilic bacterium Terribacillus aidingensis MP602, isolated from Cryptomeria fortunei in Tianmu mountain in China.</title>
        <authorList>
            <person name="Wang Y."/>
            <person name="Lu P."/>
            <person name="Zhang L."/>
        </authorList>
    </citation>
    <scope>NUCLEOTIDE SEQUENCE [LARGE SCALE GENOMIC DNA]</scope>
    <source>
        <strain evidence="9 10">MP602</strain>
    </source>
</reference>
<comment type="similarity">
    <text evidence="1 6">Belongs to the metallo-dependent hydrolases superfamily. Adenine deaminase family.</text>
</comment>
<evidence type="ECO:0000256" key="3">
    <source>
        <dbReference type="ARBA" id="ARBA00022801"/>
    </source>
</evidence>
<evidence type="ECO:0000256" key="2">
    <source>
        <dbReference type="ARBA" id="ARBA00012782"/>
    </source>
</evidence>
<dbReference type="SUPFAM" id="SSF51556">
    <property type="entry name" value="Metallo-dependent hydrolases"/>
    <property type="match status" value="1"/>
</dbReference>
<dbReference type="InterPro" id="IPR026912">
    <property type="entry name" value="Adenine_deam_C"/>
</dbReference>
<keyword evidence="4 6" id="KW-0464">Manganese</keyword>
<proteinExistence type="inferred from homology"/>
<dbReference type="OrthoDB" id="9775607at2"/>
<sequence>MLVDLLIRDVRVFNSYRKKFIDADVAVLDGKFLYIGKKDTDKLEPKSVIDGTGRYMVPGLIDIHLHIESTMITPSSFSYGIIQNGVTTIVPEPHEMANVFGVDGVKSMMDASADCAVDMFYGIPSSVPATSMETTGGEIDIQDIDELMLSGNIQCLGEIMNYYDVISAPDSKTNRILAHVRQAYPHLIVEGHVPKLLDLELQRMVYAGVDSDHTHQTVEGMEQRINAGMFVELQEKSMTQEIINYVIENDVSEHFCFVTDDVMADKLLEEGHLNQLVQKAIHMGMKPEQAIYAATAAPAKRMQMKDRGLIAPGKIADFILLEDLHAFSIQEVFKNGQQVYEKDAVKEQIVLERQFPSSYYESIKLEELKSDDFLLLNEKEASEALYRVMEIKDGSTFTTERHVRLAIEAGQVQWQEEGLALVMTAERYGKNGNRAFGLLTGDMLKEGAIATTYSHDNHNLLVIGRDVEDMVLAANEVIRKQGGICCVKDGQILSMVQLPVGGILSEAPLKEVAAQVSHLTKSIKSLGYKHYNVLMSISTLSLPVSPALKLTDHGYIRVNEGNIVPLGV</sequence>
<dbReference type="GO" id="GO:0006146">
    <property type="term" value="P:adenine catabolic process"/>
    <property type="evidence" value="ECO:0007669"/>
    <property type="project" value="InterPro"/>
</dbReference>
<evidence type="ECO:0000313" key="9">
    <source>
        <dbReference type="EMBL" id="AIF65362.1"/>
    </source>
</evidence>
<keyword evidence="3 6" id="KW-0378">Hydrolase</keyword>
<dbReference type="GeneID" id="34222520"/>
<dbReference type="Pfam" id="PF01979">
    <property type="entry name" value="Amidohydro_1"/>
    <property type="match status" value="1"/>
</dbReference>